<comment type="similarity">
    <text evidence="2 8">Belongs to the CPA3 antiporters (TC 2.A.63) subunit F family.</text>
</comment>
<reference evidence="10 11" key="1">
    <citation type="submission" date="2018-01" db="EMBL/GenBank/DDBJ databases">
        <title>Saezia sanguinis gen. nov., sp. nov., in the order Burkholderiales isolated from human blood.</title>
        <authorList>
            <person name="Medina-Pascual M.J."/>
            <person name="Valdezate S."/>
            <person name="Monzon S."/>
            <person name="Cuesta I."/>
            <person name="Carrasco G."/>
            <person name="Villalon P."/>
            <person name="Saez-Nieto J.A."/>
        </authorList>
    </citation>
    <scope>NUCLEOTIDE SEQUENCE [LARGE SCALE GENOMIC DNA]</scope>
    <source>
        <strain evidence="10 11">CNM695-12</strain>
    </source>
</reference>
<dbReference type="PANTHER" id="PTHR34702">
    <property type="entry name" value="NA(+)/H(+) ANTIPORTER SUBUNIT F1"/>
    <property type="match status" value="1"/>
</dbReference>
<name>A0A433SBT9_9BURK</name>
<evidence type="ECO:0000256" key="8">
    <source>
        <dbReference type="PIRNR" id="PIRNR028784"/>
    </source>
</evidence>
<dbReference type="AlphaFoldDB" id="A0A433SBT9"/>
<keyword evidence="8" id="KW-0050">Antiport</keyword>
<keyword evidence="7 8" id="KW-0472">Membrane</keyword>
<dbReference type="Proteomes" id="UP000286947">
    <property type="component" value="Unassembled WGS sequence"/>
</dbReference>
<evidence type="ECO:0000256" key="9">
    <source>
        <dbReference type="SAM" id="Phobius"/>
    </source>
</evidence>
<evidence type="ECO:0000256" key="3">
    <source>
        <dbReference type="ARBA" id="ARBA00022448"/>
    </source>
</evidence>
<gene>
    <name evidence="10" type="primary">mrpF</name>
    <name evidence="10" type="ORF">CUZ56_02258</name>
</gene>
<keyword evidence="11" id="KW-1185">Reference proteome</keyword>
<dbReference type="RefSeq" id="WP_126980434.1">
    <property type="nucleotide sequence ID" value="NZ_CAWUGC010000019.1"/>
</dbReference>
<keyword evidence="8" id="KW-0406">Ion transport</keyword>
<evidence type="ECO:0000256" key="5">
    <source>
        <dbReference type="ARBA" id="ARBA00022692"/>
    </source>
</evidence>
<proteinExistence type="inferred from homology"/>
<dbReference type="OrthoDB" id="9800226at2"/>
<feature type="transmembrane region" description="Helical" evidence="9">
    <location>
        <begin position="12"/>
        <end position="30"/>
    </location>
</feature>
<dbReference type="InterPro" id="IPR007208">
    <property type="entry name" value="MrpF/PhaF-like"/>
</dbReference>
<keyword evidence="5 9" id="KW-0812">Transmembrane</keyword>
<dbReference type="NCBIfam" id="NF004812">
    <property type="entry name" value="PRK06161.1"/>
    <property type="match status" value="1"/>
</dbReference>
<evidence type="ECO:0000256" key="4">
    <source>
        <dbReference type="ARBA" id="ARBA00022475"/>
    </source>
</evidence>
<dbReference type="GO" id="GO:0015385">
    <property type="term" value="F:sodium:proton antiporter activity"/>
    <property type="evidence" value="ECO:0007669"/>
    <property type="project" value="TreeGrafter"/>
</dbReference>
<accession>A0A433SBT9</accession>
<dbReference type="GO" id="GO:0005886">
    <property type="term" value="C:plasma membrane"/>
    <property type="evidence" value="ECO:0007669"/>
    <property type="project" value="UniProtKB-SubCell"/>
</dbReference>
<feature type="transmembrane region" description="Helical" evidence="9">
    <location>
        <begin position="42"/>
        <end position="61"/>
    </location>
</feature>
<keyword evidence="6 9" id="KW-1133">Transmembrane helix</keyword>
<evidence type="ECO:0000256" key="6">
    <source>
        <dbReference type="ARBA" id="ARBA00022989"/>
    </source>
</evidence>
<evidence type="ECO:0000313" key="10">
    <source>
        <dbReference type="EMBL" id="RUS66179.1"/>
    </source>
</evidence>
<sequence length="97" mass="10728">MTSIVLPEFLSWVVHITLGCYAAAMVISLFRLFVGPSSQDRILAADFIYNIAMLVILVLGIRYSSAMYFEVALLIAIFGFVSSTAMAKFLLRGEVIE</sequence>
<dbReference type="PIRSF" id="PIRSF028784">
    <property type="entry name" value="MrpF"/>
    <property type="match status" value="1"/>
</dbReference>
<dbReference type="PANTHER" id="PTHR34702:SF1">
    <property type="entry name" value="NA(+)_H(+) ANTIPORTER SUBUNIT F"/>
    <property type="match status" value="1"/>
</dbReference>
<evidence type="ECO:0000256" key="1">
    <source>
        <dbReference type="ARBA" id="ARBA00004651"/>
    </source>
</evidence>
<protein>
    <submittedName>
        <fullName evidence="10">Na(+)/H(+) antiporter subunit F</fullName>
    </submittedName>
</protein>
<evidence type="ECO:0000256" key="2">
    <source>
        <dbReference type="ARBA" id="ARBA00009212"/>
    </source>
</evidence>
<comment type="subcellular location">
    <subcellularLocation>
        <location evidence="1 8">Cell membrane</location>
        <topology evidence="1 8">Multi-pass membrane protein</topology>
    </subcellularLocation>
</comment>
<dbReference type="EMBL" id="PQSP01000006">
    <property type="protein sequence ID" value="RUS66179.1"/>
    <property type="molecule type" value="Genomic_DNA"/>
</dbReference>
<evidence type="ECO:0000256" key="7">
    <source>
        <dbReference type="ARBA" id="ARBA00023136"/>
    </source>
</evidence>
<feature type="transmembrane region" description="Helical" evidence="9">
    <location>
        <begin position="67"/>
        <end position="91"/>
    </location>
</feature>
<evidence type="ECO:0000313" key="11">
    <source>
        <dbReference type="Proteomes" id="UP000286947"/>
    </source>
</evidence>
<comment type="caution">
    <text evidence="10">The sequence shown here is derived from an EMBL/GenBank/DDBJ whole genome shotgun (WGS) entry which is preliminary data.</text>
</comment>
<organism evidence="10 11">
    <name type="scientific">Saezia sanguinis</name>
    <dbReference type="NCBI Taxonomy" id="1965230"/>
    <lineage>
        <taxon>Bacteria</taxon>
        <taxon>Pseudomonadati</taxon>
        <taxon>Pseudomonadota</taxon>
        <taxon>Betaproteobacteria</taxon>
        <taxon>Burkholderiales</taxon>
        <taxon>Saeziaceae</taxon>
        <taxon>Saezia</taxon>
    </lineage>
</organism>
<keyword evidence="3 8" id="KW-0813">Transport</keyword>
<dbReference type="Pfam" id="PF04066">
    <property type="entry name" value="MrpF_PhaF"/>
    <property type="match status" value="1"/>
</dbReference>
<keyword evidence="4 8" id="KW-1003">Cell membrane</keyword>